<dbReference type="EMBL" id="SOHH01000032">
    <property type="protein sequence ID" value="TFD81581.1"/>
    <property type="molecule type" value="Genomic_DNA"/>
</dbReference>
<evidence type="ECO:0008006" key="5">
    <source>
        <dbReference type="Google" id="ProtNLM"/>
    </source>
</evidence>
<gene>
    <name evidence="3" type="ORF">E3T48_03235</name>
</gene>
<dbReference type="RefSeq" id="WP_134522425.1">
    <property type="nucleotide sequence ID" value="NZ_SOHH01000032.1"/>
</dbReference>
<dbReference type="AlphaFoldDB" id="A0A4R9BDJ0"/>
<comment type="caution">
    <text evidence="3">The sequence shown here is derived from an EMBL/GenBank/DDBJ whole genome shotgun (WGS) entry which is preliminary data.</text>
</comment>
<feature type="transmembrane region" description="Helical" evidence="2">
    <location>
        <begin position="112"/>
        <end position="134"/>
    </location>
</feature>
<keyword evidence="4" id="KW-1185">Reference proteome</keyword>
<keyword evidence="2" id="KW-1133">Transmembrane helix</keyword>
<evidence type="ECO:0000313" key="3">
    <source>
        <dbReference type="EMBL" id="TFD81581.1"/>
    </source>
</evidence>
<accession>A0A4R9BDJ0</accession>
<keyword evidence="2" id="KW-0812">Transmembrane</keyword>
<feature type="compositionally biased region" description="Low complexity" evidence="1">
    <location>
        <begin position="48"/>
        <end position="60"/>
    </location>
</feature>
<organism evidence="3 4">
    <name type="scientific">Cryobacterium fucosi</name>
    <dbReference type="NCBI Taxonomy" id="1259157"/>
    <lineage>
        <taxon>Bacteria</taxon>
        <taxon>Bacillati</taxon>
        <taxon>Actinomycetota</taxon>
        <taxon>Actinomycetes</taxon>
        <taxon>Micrococcales</taxon>
        <taxon>Microbacteriaceae</taxon>
        <taxon>Cryobacterium</taxon>
    </lineage>
</organism>
<proteinExistence type="predicted"/>
<name>A0A4R9BDJ0_9MICO</name>
<evidence type="ECO:0000313" key="4">
    <source>
        <dbReference type="Proteomes" id="UP000298313"/>
    </source>
</evidence>
<dbReference type="Proteomes" id="UP000298313">
    <property type="component" value="Unassembled WGS sequence"/>
</dbReference>
<reference evidence="3 4" key="1">
    <citation type="submission" date="2019-03" db="EMBL/GenBank/DDBJ databases">
        <title>Genomics of glacier-inhabiting Cryobacterium strains.</title>
        <authorList>
            <person name="Liu Q."/>
            <person name="Xin Y.-H."/>
        </authorList>
    </citation>
    <scope>NUCLEOTIDE SEQUENCE [LARGE SCALE GENOMIC DNA]</scope>
    <source>
        <strain evidence="3 4">Hh4</strain>
    </source>
</reference>
<dbReference type="OrthoDB" id="5126393at2"/>
<protein>
    <recommendedName>
        <fullName evidence="5">DUF2946 domain-containing protein</fullName>
    </recommendedName>
</protein>
<feature type="region of interest" description="Disordered" evidence="1">
    <location>
        <begin position="47"/>
        <end position="69"/>
    </location>
</feature>
<keyword evidence="2" id="KW-0472">Membrane</keyword>
<evidence type="ECO:0000256" key="1">
    <source>
        <dbReference type="SAM" id="MobiDB-lite"/>
    </source>
</evidence>
<sequence length="169" mass="16880">MAGNSAPAMPRSGGRAISVLILAVLAGAAMLIALLAMHATSGTLPAVSGDSSRSSDLSSGPAQSVSPVPSAETGMITEAAVVSLPIAAAAARMLAMTAGSTPECARCTPDCALVAMICALLLTVAALIGFGPVLKHQVARKAGVLVRRTVSPPPHIYRPSLTVLSISRT</sequence>
<evidence type="ECO:0000256" key="2">
    <source>
        <dbReference type="SAM" id="Phobius"/>
    </source>
</evidence>